<dbReference type="AlphaFoldDB" id="A0ABD2Q3P9"/>
<reference evidence="1 2" key="1">
    <citation type="submission" date="2024-11" db="EMBL/GenBank/DDBJ databases">
        <title>Adaptive evolution of stress response genes in parasites aligns with host niche diversity.</title>
        <authorList>
            <person name="Hahn C."/>
            <person name="Resl P."/>
        </authorList>
    </citation>
    <scope>NUCLEOTIDE SEQUENCE [LARGE SCALE GENOMIC DNA]</scope>
    <source>
        <strain evidence="1">EGGRZ-B1_66</strain>
        <tissue evidence="1">Body</tissue>
    </source>
</reference>
<accession>A0ABD2Q3P9</accession>
<dbReference type="Proteomes" id="UP001626550">
    <property type="component" value="Unassembled WGS sequence"/>
</dbReference>
<evidence type="ECO:0000313" key="1">
    <source>
        <dbReference type="EMBL" id="KAL3312786.1"/>
    </source>
</evidence>
<evidence type="ECO:0000313" key="2">
    <source>
        <dbReference type="Proteomes" id="UP001626550"/>
    </source>
</evidence>
<proteinExistence type="predicted"/>
<sequence>MGLEDLLKKKAAQKKVRKTVLTSIDISKAVSETEKNRNEEIISRPNASEKISWFSKKDDAEWISGPSDDDDENQIIIEPIKKEEQVVENQSKPPSTPTETTHVWGAVKSRLLSLSWQ</sequence>
<comment type="caution">
    <text evidence="1">The sequence shown here is derived from an EMBL/GenBank/DDBJ whole genome shotgun (WGS) entry which is preliminary data.</text>
</comment>
<name>A0ABD2Q3P9_9PLAT</name>
<keyword evidence="2" id="KW-1185">Reference proteome</keyword>
<protein>
    <submittedName>
        <fullName evidence="1">Uncharacterized protein</fullName>
    </submittedName>
</protein>
<gene>
    <name evidence="1" type="ORF">Ciccas_008617</name>
</gene>
<dbReference type="EMBL" id="JBJKFK010001550">
    <property type="protein sequence ID" value="KAL3312786.1"/>
    <property type="molecule type" value="Genomic_DNA"/>
</dbReference>
<organism evidence="1 2">
    <name type="scientific">Cichlidogyrus casuarinus</name>
    <dbReference type="NCBI Taxonomy" id="1844966"/>
    <lineage>
        <taxon>Eukaryota</taxon>
        <taxon>Metazoa</taxon>
        <taxon>Spiralia</taxon>
        <taxon>Lophotrochozoa</taxon>
        <taxon>Platyhelminthes</taxon>
        <taxon>Monogenea</taxon>
        <taxon>Monopisthocotylea</taxon>
        <taxon>Dactylogyridea</taxon>
        <taxon>Ancyrocephalidae</taxon>
        <taxon>Cichlidogyrus</taxon>
    </lineage>
</organism>